<dbReference type="PANTHER" id="PTHR11410">
    <property type="entry name" value="ATP SYNTHASE SUBUNIT A"/>
    <property type="match status" value="1"/>
</dbReference>
<evidence type="ECO:0000313" key="14">
    <source>
        <dbReference type="EMBL" id="MFD0977201.1"/>
    </source>
</evidence>
<feature type="transmembrane region" description="Helical" evidence="11">
    <location>
        <begin position="285"/>
        <end position="310"/>
    </location>
</feature>
<keyword evidence="10 11" id="KW-0066">ATP synthesis</keyword>
<organism evidence="14 15">
    <name type="scientific">Salinimicrobium gaetbulicola</name>
    <dbReference type="NCBI Taxonomy" id="999702"/>
    <lineage>
        <taxon>Bacteria</taxon>
        <taxon>Pseudomonadati</taxon>
        <taxon>Bacteroidota</taxon>
        <taxon>Flavobacteriia</taxon>
        <taxon>Flavobacteriales</taxon>
        <taxon>Flavobacteriaceae</taxon>
        <taxon>Salinimicrobium</taxon>
    </lineage>
</organism>
<dbReference type="InterPro" id="IPR000568">
    <property type="entry name" value="ATP_synth_F0_asu"/>
</dbReference>
<evidence type="ECO:0000256" key="2">
    <source>
        <dbReference type="ARBA" id="ARBA00006810"/>
    </source>
</evidence>
<dbReference type="NCBIfam" id="TIGR01131">
    <property type="entry name" value="ATP_synt_6_or_A"/>
    <property type="match status" value="1"/>
</dbReference>
<feature type="signal peptide" evidence="13">
    <location>
        <begin position="1"/>
        <end position="24"/>
    </location>
</feature>
<keyword evidence="11" id="KW-1003">Cell membrane</keyword>
<evidence type="ECO:0000256" key="5">
    <source>
        <dbReference type="ARBA" id="ARBA00022692"/>
    </source>
</evidence>
<dbReference type="Gene3D" id="1.20.120.220">
    <property type="entry name" value="ATP synthase, F0 complex, subunit A"/>
    <property type="match status" value="1"/>
</dbReference>
<keyword evidence="3 11" id="KW-0813">Transport</keyword>
<keyword evidence="6 11" id="KW-0375">Hydrogen ion transport</keyword>
<gene>
    <name evidence="11 14" type="primary">atpB</name>
    <name evidence="14" type="ORF">ACFQ1G_10395</name>
</gene>
<evidence type="ECO:0000256" key="11">
    <source>
        <dbReference type="HAMAP-Rule" id="MF_01393"/>
    </source>
</evidence>
<sequence length="370" mass="42036">MQKENVAKFLLACLLMFVTFNSQAFSVKEPQAGGDAKVNTEEEVQAYIDHHLQDSYYFNFFSDGETGAHYGFPLPVILWDNGLKVFSSGKFHHGEDLVEVDGQTYRLYHSHIYKTDAEGTINYNEAGFPSNERPWDFSITKNVVMMLFVSLLMFVLFTQLAKTYKNKPLPKKFGRVLEPLVLYVRDEIAKPNIGKNYRKYTGFLLTVFFFIWILNLLGMTPLGVNVTGNIAVTFALALVTFIIVQFSGNKDYWKHIFWMPGVPVPMKIILAPIEVLGMFTKPFALMIRLFANMTAGHVIVMTLLGLIVIFQNWIAGPAFFGFTIFISVIELLVAFLQAYIFTLLSALYIGMAVEEHDHHHPADNEDIPVI</sequence>
<protein>
    <recommendedName>
        <fullName evidence="11 12">ATP synthase subunit a</fullName>
    </recommendedName>
    <alternativeName>
        <fullName evidence="11">ATP synthase F0 sector subunit a</fullName>
    </alternativeName>
    <alternativeName>
        <fullName evidence="11">F-ATPase subunit 6</fullName>
    </alternativeName>
</protein>
<dbReference type="EMBL" id="JBHTJP010000035">
    <property type="protein sequence ID" value="MFD0977201.1"/>
    <property type="molecule type" value="Genomic_DNA"/>
</dbReference>
<dbReference type="PANTHER" id="PTHR11410:SF0">
    <property type="entry name" value="ATP SYNTHASE SUBUNIT A"/>
    <property type="match status" value="1"/>
</dbReference>
<evidence type="ECO:0000256" key="10">
    <source>
        <dbReference type="ARBA" id="ARBA00023310"/>
    </source>
</evidence>
<feature type="transmembrane region" description="Helical" evidence="11">
    <location>
        <begin position="256"/>
        <end position="279"/>
    </location>
</feature>
<evidence type="ECO:0000256" key="1">
    <source>
        <dbReference type="ARBA" id="ARBA00004141"/>
    </source>
</evidence>
<dbReference type="InterPro" id="IPR045083">
    <property type="entry name" value="ATP_synth_F0_asu_bact/mt"/>
</dbReference>
<proteinExistence type="inferred from homology"/>
<dbReference type="PRINTS" id="PR00123">
    <property type="entry name" value="ATPASEA"/>
</dbReference>
<comment type="function">
    <text evidence="11 12">Key component of the proton channel; it plays a direct role in the translocation of protons across the membrane.</text>
</comment>
<keyword evidence="13" id="KW-0732">Signal</keyword>
<evidence type="ECO:0000256" key="12">
    <source>
        <dbReference type="RuleBase" id="RU000483"/>
    </source>
</evidence>
<accession>A0ABW3IGG4</accession>
<feature type="transmembrane region" description="Helical" evidence="11">
    <location>
        <begin position="322"/>
        <end position="349"/>
    </location>
</feature>
<feature type="transmembrane region" description="Helical" evidence="11">
    <location>
        <begin position="200"/>
        <end position="220"/>
    </location>
</feature>
<dbReference type="InterPro" id="IPR035908">
    <property type="entry name" value="F0_ATP_A_sf"/>
</dbReference>
<dbReference type="RefSeq" id="WP_380739287.1">
    <property type="nucleotide sequence ID" value="NZ_JBHTJP010000035.1"/>
</dbReference>
<comment type="similarity">
    <text evidence="2 11 12">Belongs to the ATPase A chain family.</text>
</comment>
<evidence type="ECO:0000256" key="3">
    <source>
        <dbReference type="ARBA" id="ARBA00022448"/>
    </source>
</evidence>
<feature type="transmembrane region" description="Helical" evidence="11">
    <location>
        <begin position="143"/>
        <end position="161"/>
    </location>
</feature>
<evidence type="ECO:0000256" key="6">
    <source>
        <dbReference type="ARBA" id="ARBA00022781"/>
    </source>
</evidence>
<evidence type="ECO:0000256" key="13">
    <source>
        <dbReference type="SAM" id="SignalP"/>
    </source>
</evidence>
<keyword evidence="5 11" id="KW-0812">Transmembrane</keyword>
<comment type="caution">
    <text evidence="14">The sequence shown here is derived from an EMBL/GenBank/DDBJ whole genome shotgun (WGS) entry which is preliminary data.</text>
</comment>
<dbReference type="CDD" id="cd00310">
    <property type="entry name" value="ATP-synt_Fo_a_6"/>
    <property type="match status" value="1"/>
</dbReference>
<dbReference type="Pfam" id="PF00119">
    <property type="entry name" value="ATP-synt_A"/>
    <property type="match status" value="1"/>
</dbReference>
<dbReference type="SUPFAM" id="SSF81336">
    <property type="entry name" value="F1F0 ATP synthase subunit A"/>
    <property type="match status" value="1"/>
</dbReference>
<evidence type="ECO:0000256" key="7">
    <source>
        <dbReference type="ARBA" id="ARBA00022989"/>
    </source>
</evidence>
<keyword evidence="7 11" id="KW-1133">Transmembrane helix</keyword>
<keyword evidence="8 11" id="KW-0406">Ion transport</keyword>
<feature type="transmembrane region" description="Helical" evidence="11">
    <location>
        <begin position="226"/>
        <end position="244"/>
    </location>
</feature>
<keyword evidence="9 11" id="KW-0472">Membrane</keyword>
<evidence type="ECO:0000256" key="9">
    <source>
        <dbReference type="ARBA" id="ARBA00023136"/>
    </source>
</evidence>
<evidence type="ECO:0000256" key="4">
    <source>
        <dbReference type="ARBA" id="ARBA00022547"/>
    </source>
</evidence>
<keyword evidence="4 11" id="KW-0138">CF(0)</keyword>
<feature type="chain" id="PRO_5047108441" description="ATP synthase subunit a" evidence="13">
    <location>
        <begin position="25"/>
        <end position="370"/>
    </location>
</feature>
<comment type="subcellular location">
    <subcellularLocation>
        <location evidence="11 12">Cell membrane</location>
        <topology evidence="11 12">Multi-pass membrane protein</topology>
    </subcellularLocation>
    <subcellularLocation>
        <location evidence="1">Membrane</location>
        <topology evidence="1">Multi-pass membrane protein</topology>
    </subcellularLocation>
</comment>
<evidence type="ECO:0000313" key="15">
    <source>
        <dbReference type="Proteomes" id="UP001597100"/>
    </source>
</evidence>
<keyword evidence="15" id="KW-1185">Reference proteome</keyword>
<dbReference type="HAMAP" id="MF_01393">
    <property type="entry name" value="ATP_synth_a_bact"/>
    <property type="match status" value="1"/>
</dbReference>
<reference evidence="15" key="1">
    <citation type="journal article" date="2019" name="Int. J. Syst. Evol. Microbiol.">
        <title>The Global Catalogue of Microorganisms (GCM) 10K type strain sequencing project: providing services to taxonomists for standard genome sequencing and annotation.</title>
        <authorList>
            <consortium name="The Broad Institute Genomics Platform"/>
            <consortium name="The Broad Institute Genome Sequencing Center for Infectious Disease"/>
            <person name="Wu L."/>
            <person name="Ma J."/>
        </authorList>
    </citation>
    <scope>NUCLEOTIDE SEQUENCE [LARGE SCALE GENOMIC DNA]</scope>
    <source>
        <strain evidence="15">CCUG 60898</strain>
    </source>
</reference>
<evidence type="ECO:0000256" key="8">
    <source>
        <dbReference type="ARBA" id="ARBA00023065"/>
    </source>
</evidence>
<name>A0ABW3IGG4_9FLAO</name>
<dbReference type="Proteomes" id="UP001597100">
    <property type="component" value="Unassembled WGS sequence"/>
</dbReference>